<dbReference type="InterPro" id="IPR011990">
    <property type="entry name" value="TPR-like_helical_dom_sf"/>
</dbReference>
<feature type="region of interest" description="Disordered" evidence="8">
    <location>
        <begin position="717"/>
        <end position="818"/>
    </location>
</feature>
<feature type="repeat" description="TPR" evidence="6">
    <location>
        <begin position="631"/>
        <end position="664"/>
    </location>
</feature>
<feature type="compositionally biased region" description="Basic residues" evidence="8">
    <location>
        <begin position="25"/>
        <end position="34"/>
    </location>
</feature>
<evidence type="ECO:0000259" key="9">
    <source>
        <dbReference type="Pfam" id="PF10516"/>
    </source>
</evidence>
<keyword evidence="4 6" id="KW-0802">TPR repeat</keyword>
<feature type="compositionally biased region" description="Basic and acidic residues" evidence="8">
    <location>
        <begin position="490"/>
        <end position="526"/>
    </location>
</feature>
<comment type="similarity">
    <text evidence="2">Belongs to the NASP family.</text>
</comment>
<dbReference type="EMBL" id="CAUEEQ010037433">
    <property type="protein sequence ID" value="CAJ0953863.1"/>
    <property type="molecule type" value="Genomic_DNA"/>
</dbReference>
<dbReference type="InterPro" id="IPR019734">
    <property type="entry name" value="TPR_rpt"/>
</dbReference>
<evidence type="ECO:0000256" key="7">
    <source>
        <dbReference type="SAM" id="Coils"/>
    </source>
</evidence>
<feature type="compositionally biased region" description="Acidic residues" evidence="8">
    <location>
        <begin position="167"/>
        <end position="177"/>
    </location>
</feature>
<feature type="domain" description="Tetratricopeptide SHNi-TPR" evidence="9">
    <location>
        <begin position="592"/>
        <end position="623"/>
    </location>
</feature>
<feature type="compositionally biased region" description="Basic and acidic residues" evidence="8">
    <location>
        <begin position="274"/>
        <end position="294"/>
    </location>
</feature>
<protein>
    <recommendedName>
        <fullName evidence="9">Tetratricopeptide SHNi-TPR domain-containing protein</fullName>
    </recommendedName>
</protein>
<dbReference type="SUPFAM" id="SSF48452">
    <property type="entry name" value="TPR-like"/>
    <property type="match status" value="1"/>
</dbReference>
<evidence type="ECO:0000256" key="3">
    <source>
        <dbReference type="ARBA" id="ARBA00022737"/>
    </source>
</evidence>
<evidence type="ECO:0000256" key="5">
    <source>
        <dbReference type="ARBA" id="ARBA00023242"/>
    </source>
</evidence>
<feature type="compositionally biased region" description="Basic and acidic residues" evidence="8">
    <location>
        <begin position="302"/>
        <end position="386"/>
    </location>
</feature>
<evidence type="ECO:0000256" key="8">
    <source>
        <dbReference type="SAM" id="MobiDB-lite"/>
    </source>
</evidence>
<keyword evidence="11" id="KW-1185">Reference proteome</keyword>
<feature type="compositionally biased region" description="Acidic residues" evidence="8">
    <location>
        <begin position="527"/>
        <end position="558"/>
    </location>
</feature>
<dbReference type="SMART" id="SM00028">
    <property type="entry name" value="TPR"/>
    <property type="match status" value="2"/>
</dbReference>
<feature type="repeat" description="TPR" evidence="6">
    <location>
        <begin position="589"/>
        <end position="622"/>
    </location>
</feature>
<feature type="compositionally biased region" description="Basic and acidic residues" evidence="8">
    <location>
        <begin position="188"/>
        <end position="222"/>
    </location>
</feature>
<proteinExistence type="inferred from homology"/>
<comment type="subcellular location">
    <subcellularLocation>
        <location evidence="1">Nucleus</location>
    </subcellularLocation>
</comment>
<evidence type="ECO:0000256" key="4">
    <source>
        <dbReference type="ARBA" id="ARBA00022803"/>
    </source>
</evidence>
<feature type="region of interest" description="Disordered" evidence="8">
    <location>
        <begin position="166"/>
        <end position="558"/>
    </location>
</feature>
<evidence type="ECO:0000313" key="10">
    <source>
        <dbReference type="EMBL" id="CAJ0953863.1"/>
    </source>
</evidence>
<feature type="compositionally biased region" description="Basic and acidic residues" evidence="8">
    <location>
        <begin position="435"/>
        <end position="465"/>
    </location>
</feature>
<dbReference type="InterPro" id="IPR019544">
    <property type="entry name" value="Tetratricopeptide_SHNi-TPR_dom"/>
</dbReference>
<feature type="compositionally biased region" description="Polar residues" evidence="8">
    <location>
        <begin position="719"/>
        <end position="736"/>
    </location>
</feature>
<keyword evidence="3" id="KW-0677">Repeat</keyword>
<feature type="compositionally biased region" description="Basic and acidic residues" evidence="8">
    <location>
        <begin position="238"/>
        <end position="249"/>
    </location>
</feature>
<dbReference type="PANTHER" id="PTHR15081:SF1">
    <property type="entry name" value="NUCLEAR AUTOANTIGENIC SPERM PROTEIN"/>
    <property type="match status" value="1"/>
</dbReference>
<name>A0ABN9LY03_9NEOB</name>
<evidence type="ECO:0000256" key="6">
    <source>
        <dbReference type="PROSITE-ProRule" id="PRU00339"/>
    </source>
</evidence>
<reference evidence="10" key="1">
    <citation type="submission" date="2023-07" db="EMBL/GenBank/DDBJ databases">
        <authorList>
            <person name="Stuckert A."/>
        </authorList>
    </citation>
    <scope>NUCLEOTIDE SEQUENCE</scope>
</reference>
<dbReference type="Pfam" id="PF10516">
    <property type="entry name" value="SHNi-TPR"/>
    <property type="match status" value="1"/>
</dbReference>
<dbReference type="Gene3D" id="1.25.40.10">
    <property type="entry name" value="Tetratricopeptide repeat domain"/>
    <property type="match status" value="1"/>
</dbReference>
<feature type="compositionally biased region" description="Polar residues" evidence="8">
    <location>
        <begin position="804"/>
        <end position="818"/>
    </location>
</feature>
<dbReference type="PROSITE" id="PS50005">
    <property type="entry name" value="TPR"/>
    <property type="match status" value="2"/>
</dbReference>
<evidence type="ECO:0000313" key="11">
    <source>
        <dbReference type="Proteomes" id="UP001176940"/>
    </source>
</evidence>
<organism evidence="10 11">
    <name type="scientific">Ranitomeya imitator</name>
    <name type="common">mimic poison frog</name>
    <dbReference type="NCBI Taxonomy" id="111125"/>
    <lineage>
        <taxon>Eukaryota</taxon>
        <taxon>Metazoa</taxon>
        <taxon>Chordata</taxon>
        <taxon>Craniata</taxon>
        <taxon>Vertebrata</taxon>
        <taxon>Euteleostomi</taxon>
        <taxon>Amphibia</taxon>
        <taxon>Batrachia</taxon>
        <taxon>Anura</taxon>
        <taxon>Neobatrachia</taxon>
        <taxon>Hyloidea</taxon>
        <taxon>Dendrobatidae</taxon>
        <taxon>Dendrobatinae</taxon>
        <taxon>Ranitomeya</taxon>
    </lineage>
</organism>
<dbReference type="Proteomes" id="UP001176940">
    <property type="component" value="Unassembled WGS sequence"/>
</dbReference>
<comment type="caution">
    <text evidence="10">The sequence shown here is derived from an EMBL/GenBank/DDBJ whole genome shotgun (WGS) entry which is preliminary data.</text>
</comment>
<dbReference type="InterPro" id="IPR051730">
    <property type="entry name" value="NASP-like"/>
</dbReference>
<feature type="compositionally biased region" description="Basic and acidic residues" evidence="8">
    <location>
        <begin position="394"/>
        <end position="428"/>
    </location>
</feature>
<feature type="region of interest" description="Disordered" evidence="8">
    <location>
        <begin position="1"/>
        <end position="42"/>
    </location>
</feature>
<accession>A0ABN9LY03</accession>
<feature type="compositionally biased region" description="Basic and acidic residues" evidence="8">
    <location>
        <begin position="764"/>
        <end position="780"/>
    </location>
</feature>
<feature type="coiled-coil region" evidence="7">
    <location>
        <begin position="651"/>
        <end position="717"/>
    </location>
</feature>
<sequence>GSAGNCSEVRGPRKPGGGDVTRGGAKGRRYKSSARRGGYDLPSSLLQSWSAERSQWIPVIMAENTATVPTEAEKMEEISEPSTSAEQADGDDADAEVKRLMGVGKRNLVMKDIRSAVNAFQEASSILGKKYGETADQCADAFYLYGTTLLEMARMESNVLGNALEGMPEEEDEDSEKEDPVVPSASNLDEKEREELREQVYDAMAEKEEKSEKENGEDSKEPDTEEMECEQSSEAPEIQDKKTEGDTVKIDGAAEPQDEAEGGDAKTNGAATETQEKDVAATETKDNAEGDDAKTNGAATETQEKDVAATETKDQAKGDAAETQDKDVAAETQDKAEDVAAETQDKAEGDAAETQEKGDAAETQEKDVAVETQDKAEGDSAETQEKVDDEAAETQDKAKGDAAETEEKAEAETQEKAEGNTAENKAEGDSSGTQEKGEAETQEKAEGDSAEVEKAMEVVETKPEVSPEAEVSTEAVKNKTEDVETGSAQESEKPEDKTDDQPKDTENSDTAAKPEETATAVEKEDQTACDEAEPMEGAEEEDAESDNEETDEKENEEEVDNLQLAWEMLDLSKMIFKRQEDKESQLKAAQAYLKLGEVSIESENYIQAVEDFLVCLAIQKEHLVEHNRLLAETHYQLGLAYQYSSKHDEAISHFNQSIAVIEKKMEQLEKAAEESKEESQKEMEELKGLLPDIKEKIEDSKEAQKSMEDTVKVLKETLGGTSSSFPKENGSTSTSAEAEKSGDCTVPVTNCVSDISHLVRKKRKPEESPVKEAKKCKSEPVENGSSNGDAVVPTNEQVEKAEAENQTPMDTATVESTA</sequence>
<gene>
    <name evidence="10" type="ORF">RIMI_LOCUS14480263</name>
</gene>
<feature type="region of interest" description="Disordered" evidence="8">
    <location>
        <begin position="65"/>
        <end position="91"/>
    </location>
</feature>
<feature type="non-terminal residue" evidence="10">
    <location>
        <position position="1"/>
    </location>
</feature>
<keyword evidence="5" id="KW-0539">Nucleus</keyword>
<evidence type="ECO:0000256" key="1">
    <source>
        <dbReference type="ARBA" id="ARBA00004123"/>
    </source>
</evidence>
<keyword evidence="7" id="KW-0175">Coiled coil</keyword>
<dbReference type="PANTHER" id="PTHR15081">
    <property type="entry name" value="NUCLEAR AUTOANTIGENIC SPERM PROTEIN NASP -RELATED"/>
    <property type="match status" value="1"/>
</dbReference>
<evidence type="ECO:0000256" key="2">
    <source>
        <dbReference type="ARBA" id="ARBA00008402"/>
    </source>
</evidence>